<dbReference type="AlphaFoldDB" id="A0AAV7GGZ7"/>
<accession>A0AAV7GGZ7</accession>
<comment type="caution">
    <text evidence="2">The sequence shown here is derived from an EMBL/GenBank/DDBJ whole genome shotgun (WGS) entry which is preliminary data.</text>
</comment>
<gene>
    <name evidence="2" type="ORF">IEQ34_017048</name>
</gene>
<protein>
    <submittedName>
        <fullName evidence="2">Uncharacterized protein</fullName>
    </submittedName>
</protein>
<evidence type="ECO:0000313" key="3">
    <source>
        <dbReference type="Proteomes" id="UP000775213"/>
    </source>
</evidence>
<organism evidence="2 3">
    <name type="scientific">Dendrobium chrysotoxum</name>
    <name type="common">Orchid</name>
    <dbReference type="NCBI Taxonomy" id="161865"/>
    <lineage>
        <taxon>Eukaryota</taxon>
        <taxon>Viridiplantae</taxon>
        <taxon>Streptophyta</taxon>
        <taxon>Embryophyta</taxon>
        <taxon>Tracheophyta</taxon>
        <taxon>Spermatophyta</taxon>
        <taxon>Magnoliopsida</taxon>
        <taxon>Liliopsida</taxon>
        <taxon>Asparagales</taxon>
        <taxon>Orchidaceae</taxon>
        <taxon>Epidendroideae</taxon>
        <taxon>Malaxideae</taxon>
        <taxon>Dendrobiinae</taxon>
        <taxon>Dendrobium</taxon>
    </lineage>
</organism>
<evidence type="ECO:0000313" key="2">
    <source>
        <dbReference type="EMBL" id="KAH0455124.1"/>
    </source>
</evidence>
<feature type="compositionally biased region" description="Basic and acidic residues" evidence="1">
    <location>
        <begin position="1"/>
        <end position="11"/>
    </location>
</feature>
<dbReference type="EMBL" id="JAGFBR010000015">
    <property type="protein sequence ID" value="KAH0455124.1"/>
    <property type="molecule type" value="Genomic_DNA"/>
</dbReference>
<dbReference type="Proteomes" id="UP000775213">
    <property type="component" value="Unassembled WGS sequence"/>
</dbReference>
<feature type="region of interest" description="Disordered" evidence="1">
    <location>
        <begin position="1"/>
        <end position="65"/>
    </location>
</feature>
<reference evidence="2 3" key="1">
    <citation type="journal article" date="2021" name="Hortic Res">
        <title>Chromosome-scale assembly of the Dendrobium chrysotoxum genome enhances the understanding of orchid evolution.</title>
        <authorList>
            <person name="Zhang Y."/>
            <person name="Zhang G.Q."/>
            <person name="Zhang D."/>
            <person name="Liu X.D."/>
            <person name="Xu X.Y."/>
            <person name="Sun W.H."/>
            <person name="Yu X."/>
            <person name="Zhu X."/>
            <person name="Wang Z.W."/>
            <person name="Zhao X."/>
            <person name="Zhong W.Y."/>
            <person name="Chen H."/>
            <person name="Yin W.L."/>
            <person name="Huang T."/>
            <person name="Niu S.C."/>
            <person name="Liu Z.J."/>
        </authorList>
    </citation>
    <scope>NUCLEOTIDE SEQUENCE [LARGE SCALE GENOMIC DNA]</scope>
    <source>
        <strain evidence="2">Lindl</strain>
    </source>
</reference>
<proteinExistence type="predicted"/>
<name>A0AAV7GGZ7_DENCH</name>
<evidence type="ECO:0000256" key="1">
    <source>
        <dbReference type="SAM" id="MobiDB-lite"/>
    </source>
</evidence>
<keyword evidence="3" id="KW-1185">Reference proteome</keyword>
<sequence>MTLETMPERKVTKPLPAQKEARMMRQKKTNPCAPPARPTAKNVVAAKARERTISDGKPTMAFERT</sequence>